<evidence type="ECO:0000313" key="13">
    <source>
        <dbReference type="Proteomes" id="UP001374893"/>
    </source>
</evidence>
<evidence type="ECO:0000256" key="8">
    <source>
        <dbReference type="ARBA" id="ARBA00022989"/>
    </source>
</evidence>
<sequence length="117" mass="12748">MTDLIPDIVSILAETPAPKPGSGGLMGNPLIFFGLIFVMMYFLMIRPQQKQRKELQKRIDALQTGDRVVTTAGIHAIVHNIKDKSVVLKVAEGTMIEFDKQAVASVQKKDSPSGAAK</sequence>
<dbReference type="Pfam" id="PF02699">
    <property type="entry name" value="YajC"/>
    <property type="match status" value="1"/>
</dbReference>
<dbReference type="InterPro" id="IPR003849">
    <property type="entry name" value="Preprotein_translocase_YajC"/>
</dbReference>
<dbReference type="PANTHER" id="PTHR33909:SF1">
    <property type="entry name" value="SEC TRANSLOCON ACCESSORY COMPLEX SUBUNIT YAJC"/>
    <property type="match status" value="1"/>
</dbReference>
<keyword evidence="4" id="KW-0813">Transport</keyword>
<evidence type="ECO:0000256" key="2">
    <source>
        <dbReference type="ARBA" id="ARBA00006742"/>
    </source>
</evidence>
<dbReference type="PANTHER" id="PTHR33909">
    <property type="entry name" value="SEC TRANSLOCON ACCESSORY COMPLEX SUBUNIT YAJC"/>
    <property type="match status" value="1"/>
</dbReference>
<comment type="subcellular location">
    <subcellularLocation>
        <location evidence="1">Cell membrane</location>
        <topology evidence="1">Single-pass membrane protein</topology>
    </subcellularLocation>
</comment>
<dbReference type="PRINTS" id="PR01853">
    <property type="entry name" value="YAJCTRNLCASE"/>
</dbReference>
<keyword evidence="10 11" id="KW-0472">Membrane</keyword>
<keyword evidence="9" id="KW-0811">Translocation</keyword>
<keyword evidence="7" id="KW-0653">Protein transport</keyword>
<protein>
    <recommendedName>
        <fullName evidence="3">Sec translocon accessory complex subunit YajC</fullName>
    </recommendedName>
</protein>
<evidence type="ECO:0000256" key="5">
    <source>
        <dbReference type="ARBA" id="ARBA00022475"/>
    </source>
</evidence>
<comment type="similarity">
    <text evidence="2">Belongs to the YajC family.</text>
</comment>
<dbReference type="RefSeq" id="WP_338686872.1">
    <property type="nucleotide sequence ID" value="NZ_AP024702.1"/>
</dbReference>
<evidence type="ECO:0000256" key="4">
    <source>
        <dbReference type="ARBA" id="ARBA00022448"/>
    </source>
</evidence>
<keyword evidence="8 11" id="KW-1133">Transmembrane helix</keyword>
<accession>A0ABN6HGQ2</accession>
<keyword evidence="6 11" id="KW-0812">Transmembrane</keyword>
<evidence type="ECO:0000256" key="1">
    <source>
        <dbReference type="ARBA" id="ARBA00004162"/>
    </source>
</evidence>
<keyword evidence="5" id="KW-1003">Cell membrane</keyword>
<evidence type="ECO:0000256" key="6">
    <source>
        <dbReference type="ARBA" id="ARBA00022692"/>
    </source>
</evidence>
<keyword evidence="13" id="KW-1185">Reference proteome</keyword>
<name>A0ABN6HGQ2_9BACT</name>
<evidence type="ECO:0000256" key="7">
    <source>
        <dbReference type="ARBA" id="ARBA00022927"/>
    </source>
</evidence>
<evidence type="ECO:0000256" key="11">
    <source>
        <dbReference type="SAM" id="Phobius"/>
    </source>
</evidence>
<feature type="transmembrane region" description="Helical" evidence="11">
    <location>
        <begin position="25"/>
        <end position="44"/>
    </location>
</feature>
<proteinExistence type="inferred from homology"/>
<dbReference type="NCBIfam" id="TIGR00739">
    <property type="entry name" value="yajC"/>
    <property type="match status" value="1"/>
</dbReference>
<evidence type="ECO:0000256" key="10">
    <source>
        <dbReference type="ARBA" id="ARBA00023136"/>
    </source>
</evidence>
<dbReference type="Proteomes" id="UP001374893">
    <property type="component" value="Chromosome"/>
</dbReference>
<evidence type="ECO:0000256" key="3">
    <source>
        <dbReference type="ARBA" id="ARBA00014962"/>
    </source>
</evidence>
<dbReference type="SMART" id="SM01323">
    <property type="entry name" value="YajC"/>
    <property type="match status" value="1"/>
</dbReference>
<evidence type="ECO:0000313" key="12">
    <source>
        <dbReference type="EMBL" id="BCX50000.1"/>
    </source>
</evidence>
<reference evidence="12 13" key="1">
    <citation type="submission" date="2021-06" db="EMBL/GenBank/DDBJ databases">
        <title>Complete genome of Haloferula helveola possessing various polysaccharide degrading enzymes.</title>
        <authorList>
            <person name="Takami H."/>
            <person name="Huang C."/>
            <person name="Hamasaki K."/>
        </authorList>
    </citation>
    <scope>NUCLEOTIDE SEQUENCE [LARGE SCALE GENOMIC DNA]</scope>
    <source>
        <strain evidence="12 13">CN-1</strain>
    </source>
</reference>
<dbReference type="EMBL" id="AP024702">
    <property type="protein sequence ID" value="BCX50000.1"/>
    <property type="molecule type" value="Genomic_DNA"/>
</dbReference>
<gene>
    <name evidence="12" type="ORF">HAHE_39080</name>
</gene>
<organism evidence="12 13">
    <name type="scientific">Haloferula helveola</name>
    <dbReference type="NCBI Taxonomy" id="490095"/>
    <lineage>
        <taxon>Bacteria</taxon>
        <taxon>Pseudomonadati</taxon>
        <taxon>Verrucomicrobiota</taxon>
        <taxon>Verrucomicrobiia</taxon>
        <taxon>Verrucomicrobiales</taxon>
        <taxon>Verrucomicrobiaceae</taxon>
        <taxon>Haloferula</taxon>
    </lineage>
</organism>
<evidence type="ECO:0000256" key="9">
    <source>
        <dbReference type="ARBA" id="ARBA00023010"/>
    </source>
</evidence>